<dbReference type="RefSeq" id="WP_104692201.1">
    <property type="nucleotide sequence ID" value="NZ_FZMM01000021.1"/>
</dbReference>
<dbReference type="AlphaFoldDB" id="A0A4U8THJ8"/>
<accession>A0A4U8THJ8</accession>
<name>A0A4U8THJ8_9HELI</name>
<evidence type="ECO:0000313" key="1">
    <source>
        <dbReference type="EMBL" id="TLD99553.1"/>
    </source>
</evidence>
<protein>
    <submittedName>
        <fullName evidence="1">DUF2972 domain-containing protein</fullName>
    </submittedName>
</protein>
<organism evidence="1 2">
    <name type="scientific">Helicobacter muridarum</name>
    <dbReference type="NCBI Taxonomy" id="216"/>
    <lineage>
        <taxon>Bacteria</taxon>
        <taxon>Pseudomonadati</taxon>
        <taxon>Campylobacterota</taxon>
        <taxon>Epsilonproteobacteria</taxon>
        <taxon>Campylobacterales</taxon>
        <taxon>Helicobacteraceae</taxon>
        <taxon>Helicobacter</taxon>
    </lineage>
</organism>
<dbReference type="Proteomes" id="UP000029922">
    <property type="component" value="Unassembled WGS sequence"/>
</dbReference>
<reference evidence="1 2" key="1">
    <citation type="journal article" date="2014" name="Genome Announc.">
        <title>Draft genome sequences of eight enterohepatic helicobacter species isolated from both laboratory and wild rodents.</title>
        <authorList>
            <person name="Sheh A."/>
            <person name="Shen Z."/>
            <person name="Fox J.G."/>
        </authorList>
    </citation>
    <scope>NUCLEOTIDE SEQUENCE [LARGE SCALE GENOMIC DNA]</scope>
    <source>
        <strain evidence="1 2">ST1</strain>
    </source>
</reference>
<dbReference type="EMBL" id="JRPD02000017">
    <property type="protein sequence ID" value="TLD99553.1"/>
    <property type="molecule type" value="Genomic_DNA"/>
</dbReference>
<sequence>MGIFNIYIPDIIATKRYMEASSIQTTDVDKIDSSDLENPNMKVSNISIIRNSGGGGVISLFDIIDIKPSKRFITRLSRKIRQFFAVAVCRIKLSFINQDILTWVRSKEFQEKYINTNHPYPPLLNPRTARYSKIPALLAWELNLPLPSGYGFIFLAIHGCGAGAMQVFLEECNIATNSRFDSDRDIYFTHFKNLVFRRDKYIAIWARAYNFESSKLYYLLDSNVPAICVVRDPISLIKPLINHLGNKGFDRIPVINLGDNYEDVILPAEYYYASKNDIYTPSLDRLPDVLSSMKNSQHTLRIRIELLSKNLTNIHYIPFEDIGTSKAFDTLYALSKKYGFDSPKRREVFETKINGSNRSPLFPFTLVCDKNSNIELIVLRVCDNKILDSVYVDMTSILYDGFNPYGIRIIAKKDVYDALQFKLDLLKDISKYIDGYIQALIRIDEIEMKKQFNEEDIIEYLKSNINLAREFKIAFDLEYADVKSRRADIVEKWAYYQEFEKIC</sequence>
<evidence type="ECO:0000313" key="2">
    <source>
        <dbReference type="Proteomes" id="UP000029922"/>
    </source>
</evidence>
<dbReference type="OrthoDB" id="5329998at2"/>
<proteinExistence type="predicted"/>
<comment type="caution">
    <text evidence="1">The sequence shown here is derived from an EMBL/GenBank/DDBJ whole genome shotgun (WGS) entry which is preliminary data.</text>
</comment>
<dbReference type="InterPro" id="IPR021353">
    <property type="entry name" value="DUF2972"/>
</dbReference>
<dbReference type="STRING" id="216.LS73_07150"/>
<dbReference type="Pfam" id="PF11186">
    <property type="entry name" value="DUF2972"/>
    <property type="match status" value="1"/>
</dbReference>
<gene>
    <name evidence="1" type="ORF">LS73_007175</name>
</gene>